<keyword evidence="1" id="KW-0732">Signal</keyword>
<dbReference type="RefSeq" id="WP_141615559.1">
    <property type="nucleotide sequence ID" value="NZ_CP041253.1"/>
</dbReference>
<gene>
    <name evidence="2" type="ORF">FKX85_15280</name>
</gene>
<dbReference type="KEGG" id="echi:FKX85_15280"/>
<evidence type="ECO:0000313" key="2">
    <source>
        <dbReference type="EMBL" id="QDH80325.1"/>
    </source>
</evidence>
<sequence length="527" mass="58862">MKSILTFIFLLLAANTNVLGNPVKEKLLLIPLDDRPPCLQFPIKLGEIVNMEIITPPKEILGNLHDAGNTDALASWIKRQPIEDVSGVILVADMLAYGGLVASRKYAINSESALARLKLIKFIKEKNPLIPIFVQSVIMRLAPTADGTNEEHRVKLAKWAATVDPAKKTALERGLPKAVTADYLAARNRNHQVNRQMIEWTSDGLIDYLVLSQDDAKPAGLHVTEKEHLAQQVKSYKLSDKVAIQAGTDEVAMLLLGRFVNRQKHLSPTVKVHYSSEAMRNEVMPFEDEILGETVNKMVKCAGGDLVDQGSSPDLHWYVYTSRYNEEETKSFITTIIQAIKKGQKLIVSDIDPIGNVQGGAKVFSEALIEKGTLSKLYGYASWNTAGNTLGTALPQGFLFHARQTAAAHDKMTSSNSSAHYWFTIHRMVNDYVYNNEVRAALKQAFGPKHTNATILSADKLEMADNIALDIIEPCLERIIRYNFTDQFQAHHLKFELPWKRAFEALIDFDLTKSSGKEMDHQEFLIP</sequence>
<dbReference type="EMBL" id="CP041253">
    <property type="protein sequence ID" value="QDH80325.1"/>
    <property type="molecule type" value="Genomic_DNA"/>
</dbReference>
<dbReference type="Proteomes" id="UP000316614">
    <property type="component" value="Chromosome"/>
</dbReference>
<dbReference type="InterPro" id="IPR025394">
    <property type="entry name" value="DUF4127"/>
</dbReference>
<dbReference type="OrthoDB" id="9789552at2"/>
<organism evidence="2 3">
    <name type="scientific">Echinicola soli</name>
    <dbReference type="NCBI Taxonomy" id="2591634"/>
    <lineage>
        <taxon>Bacteria</taxon>
        <taxon>Pseudomonadati</taxon>
        <taxon>Bacteroidota</taxon>
        <taxon>Cytophagia</taxon>
        <taxon>Cytophagales</taxon>
        <taxon>Cyclobacteriaceae</taxon>
        <taxon>Echinicola</taxon>
    </lineage>
</organism>
<reference evidence="2 3" key="1">
    <citation type="submission" date="2019-06" db="EMBL/GenBank/DDBJ databases">
        <title>Echinicola alkalisoli sp. nov. isolated from saline soil.</title>
        <authorList>
            <person name="Sun J.-Q."/>
            <person name="Xu L."/>
        </authorList>
    </citation>
    <scope>NUCLEOTIDE SEQUENCE [LARGE SCALE GENOMIC DNA]</scope>
    <source>
        <strain evidence="2 3">LN3S3</strain>
    </source>
</reference>
<dbReference type="Pfam" id="PF13552">
    <property type="entry name" value="DUF4127"/>
    <property type="match status" value="1"/>
</dbReference>
<name>A0A514CKG0_9BACT</name>
<evidence type="ECO:0000313" key="3">
    <source>
        <dbReference type="Proteomes" id="UP000316614"/>
    </source>
</evidence>
<accession>A0A514CKG0</accession>
<evidence type="ECO:0000256" key="1">
    <source>
        <dbReference type="SAM" id="SignalP"/>
    </source>
</evidence>
<keyword evidence="3" id="KW-1185">Reference proteome</keyword>
<feature type="signal peptide" evidence="1">
    <location>
        <begin position="1"/>
        <end position="20"/>
    </location>
</feature>
<proteinExistence type="predicted"/>
<dbReference type="AlphaFoldDB" id="A0A514CKG0"/>
<protein>
    <submittedName>
        <fullName evidence="2">DUF4127 family protein</fullName>
    </submittedName>
</protein>
<feature type="chain" id="PRO_5021980592" evidence="1">
    <location>
        <begin position="21"/>
        <end position="527"/>
    </location>
</feature>